<dbReference type="InterPro" id="IPR006480">
    <property type="entry name" value="Phage_holin_4_1"/>
</dbReference>
<dbReference type="NCBIfam" id="TIGR01593">
    <property type="entry name" value="holin_tox_secr"/>
    <property type="match status" value="1"/>
</dbReference>
<evidence type="ECO:0000313" key="6">
    <source>
        <dbReference type="EMBL" id="AGK98021.1"/>
    </source>
</evidence>
<evidence type="ECO:0000256" key="1">
    <source>
        <dbReference type="ARBA" id="ARBA00004141"/>
    </source>
</evidence>
<dbReference type="EMBL" id="CP003261">
    <property type="protein sequence ID" value="AGK98021.1"/>
    <property type="molecule type" value="Genomic_DNA"/>
</dbReference>
<dbReference type="Proteomes" id="UP000013523">
    <property type="component" value="Chromosome"/>
</dbReference>
<keyword evidence="2 5" id="KW-0812">Transmembrane</keyword>
<comment type="subcellular location">
    <subcellularLocation>
        <location evidence="1">Membrane</location>
        <topology evidence="1">Multi-pass membrane protein</topology>
    </subcellularLocation>
</comment>
<dbReference type="OrthoDB" id="88184at2"/>
<dbReference type="PROSITE" id="PS51257">
    <property type="entry name" value="PROKAR_LIPOPROTEIN"/>
    <property type="match status" value="1"/>
</dbReference>
<proteinExistence type="predicted"/>
<dbReference type="STRING" id="86416.Clopa_3210"/>
<name>R4K8L7_CLOPA</name>
<dbReference type="KEGG" id="cpas:Clopa_3210"/>
<keyword evidence="7" id="KW-1185">Reference proteome</keyword>
<evidence type="ECO:0000313" key="7">
    <source>
        <dbReference type="Proteomes" id="UP000013523"/>
    </source>
</evidence>
<organism evidence="6 7">
    <name type="scientific">Clostridium pasteurianum BC1</name>
    <dbReference type="NCBI Taxonomy" id="86416"/>
    <lineage>
        <taxon>Bacteria</taxon>
        <taxon>Bacillati</taxon>
        <taxon>Bacillota</taxon>
        <taxon>Clostridia</taxon>
        <taxon>Eubacteriales</taxon>
        <taxon>Clostridiaceae</taxon>
        <taxon>Clostridium</taxon>
    </lineage>
</organism>
<keyword evidence="4 5" id="KW-0472">Membrane</keyword>
<keyword evidence="3 5" id="KW-1133">Transmembrane helix</keyword>
<sequence>MNQKEVFNSIIAGLGCFFTYAFGGWDKCLMALAFFMAIDYATGVFSGYVQKKLSSDIGRKVIFKKLTIIFVVIMAVVLDRLINNGTWVFRTLVCYFYIGNEAISIFENAAKMGIPVPKKLVNAMEQLKKEEE</sequence>
<dbReference type="PATRIC" id="fig|86416.3.peg.3199"/>
<reference evidence="6 7" key="1">
    <citation type="submission" date="2012-01" db="EMBL/GenBank/DDBJ databases">
        <title>Complete sequence of chromosome of Clostridium pasteurianum BC1.</title>
        <authorList>
            <consortium name="US DOE Joint Genome Institute"/>
            <person name="Lucas S."/>
            <person name="Han J."/>
            <person name="Lapidus A."/>
            <person name="Cheng J.-F."/>
            <person name="Goodwin L."/>
            <person name="Pitluck S."/>
            <person name="Peters L."/>
            <person name="Mikhailova N."/>
            <person name="Teshima H."/>
            <person name="Detter J.C."/>
            <person name="Han C."/>
            <person name="Tapia R."/>
            <person name="Land M."/>
            <person name="Hauser L."/>
            <person name="Kyrpides N."/>
            <person name="Ivanova N."/>
            <person name="Pagani I."/>
            <person name="Dunn J."/>
            <person name="Taghavi S."/>
            <person name="Francis A."/>
            <person name="van der Lelie D."/>
            <person name="Woyke T."/>
        </authorList>
    </citation>
    <scope>NUCLEOTIDE SEQUENCE [LARGE SCALE GENOMIC DNA]</scope>
    <source>
        <strain evidence="6 7">BC1</strain>
    </source>
</reference>
<dbReference type="Pfam" id="PF05105">
    <property type="entry name" value="Phage_holin_4_1"/>
    <property type="match status" value="1"/>
</dbReference>
<feature type="transmembrane region" description="Helical" evidence="5">
    <location>
        <begin position="7"/>
        <end position="23"/>
    </location>
</feature>
<evidence type="ECO:0000256" key="2">
    <source>
        <dbReference type="ARBA" id="ARBA00022692"/>
    </source>
</evidence>
<accession>R4K8L7</accession>
<evidence type="ECO:0000256" key="3">
    <source>
        <dbReference type="ARBA" id="ARBA00022989"/>
    </source>
</evidence>
<dbReference type="RefSeq" id="WP_015616308.1">
    <property type="nucleotide sequence ID" value="NC_021182.1"/>
</dbReference>
<evidence type="ECO:0000256" key="5">
    <source>
        <dbReference type="SAM" id="Phobius"/>
    </source>
</evidence>
<evidence type="ECO:0000256" key="4">
    <source>
        <dbReference type="ARBA" id="ARBA00023136"/>
    </source>
</evidence>
<dbReference type="AlphaFoldDB" id="R4K8L7"/>
<feature type="transmembrane region" description="Helical" evidence="5">
    <location>
        <begin position="29"/>
        <end position="49"/>
    </location>
</feature>
<gene>
    <name evidence="6" type="ORF">Clopa_3210</name>
</gene>
<feature type="transmembrane region" description="Helical" evidence="5">
    <location>
        <begin position="61"/>
        <end position="82"/>
    </location>
</feature>
<dbReference type="GO" id="GO:0016020">
    <property type="term" value="C:membrane"/>
    <property type="evidence" value="ECO:0007669"/>
    <property type="project" value="UniProtKB-SubCell"/>
</dbReference>
<dbReference type="eggNOG" id="COG4824">
    <property type="taxonomic scope" value="Bacteria"/>
</dbReference>
<dbReference type="HOGENOM" id="CLU_125939_0_0_9"/>
<protein>
    <submittedName>
        <fullName evidence="6">Toxin secretion/phage lysis holin</fullName>
    </submittedName>
</protein>